<protein>
    <recommendedName>
        <fullName evidence="2">D-aminoacyl-tRNA deacylase</fullName>
        <shortName evidence="2">DTD</shortName>
        <ecNumber evidence="2">3.1.1.96</ecNumber>
    </recommendedName>
    <alternativeName>
        <fullName evidence="2">Gly-tRNA(Ala) deacylase</fullName>
        <ecNumber evidence="2">3.1.1.-</ecNumber>
    </alternativeName>
</protein>
<gene>
    <name evidence="2 3" type="primary">dtd</name>
    <name evidence="3" type="ORF">V6R90_05600</name>
</gene>
<comment type="catalytic activity">
    <reaction evidence="2">
        <text>a D-aminoacyl-tRNA + H2O = a tRNA + a D-alpha-amino acid + H(+)</text>
        <dbReference type="Rhea" id="RHEA:13953"/>
        <dbReference type="Rhea" id="RHEA-COMP:10123"/>
        <dbReference type="Rhea" id="RHEA-COMP:10124"/>
        <dbReference type="ChEBI" id="CHEBI:15377"/>
        <dbReference type="ChEBI" id="CHEBI:15378"/>
        <dbReference type="ChEBI" id="CHEBI:59871"/>
        <dbReference type="ChEBI" id="CHEBI:78442"/>
        <dbReference type="ChEBI" id="CHEBI:79333"/>
        <dbReference type="EC" id="3.1.1.96"/>
    </reaction>
</comment>
<evidence type="ECO:0000256" key="2">
    <source>
        <dbReference type="HAMAP-Rule" id="MF_00518"/>
    </source>
</evidence>
<dbReference type="InterPro" id="IPR003732">
    <property type="entry name" value="Daa-tRNA_deacyls_DTD"/>
</dbReference>
<dbReference type="SUPFAM" id="SSF69500">
    <property type="entry name" value="DTD-like"/>
    <property type="match status" value="1"/>
</dbReference>
<keyword evidence="2 3" id="KW-0378">Hydrolase</keyword>
<keyword evidence="2" id="KW-0963">Cytoplasm</keyword>
<dbReference type="PANTHER" id="PTHR10472:SF5">
    <property type="entry name" value="D-AMINOACYL-TRNA DEACYLASE 1"/>
    <property type="match status" value="1"/>
</dbReference>
<dbReference type="EC" id="3.1.1.96" evidence="2"/>
<comment type="catalytic activity">
    <reaction evidence="2">
        <text>glycyl-tRNA(Ala) + H2O = tRNA(Ala) + glycine + H(+)</text>
        <dbReference type="Rhea" id="RHEA:53744"/>
        <dbReference type="Rhea" id="RHEA-COMP:9657"/>
        <dbReference type="Rhea" id="RHEA-COMP:13640"/>
        <dbReference type="ChEBI" id="CHEBI:15377"/>
        <dbReference type="ChEBI" id="CHEBI:15378"/>
        <dbReference type="ChEBI" id="CHEBI:57305"/>
        <dbReference type="ChEBI" id="CHEBI:78442"/>
        <dbReference type="ChEBI" id="CHEBI:78522"/>
    </reaction>
</comment>
<dbReference type="InterPro" id="IPR023509">
    <property type="entry name" value="DTD-like_sf"/>
</dbReference>
<name>A0ABV1NW47_9ACTN</name>
<organism evidence="3 4">
    <name type="scientific">Nocardioides kribbensis</name>
    <dbReference type="NCBI Taxonomy" id="305517"/>
    <lineage>
        <taxon>Bacteria</taxon>
        <taxon>Bacillati</taxon>
        <taxon>Actinomycetota</taxon>
        <taxon>Actinomycetes</taxon>
        <taxon>Propionibacteriales</taxon>
        <taxon>Nocardioidaceae</taxon>
        <taxon>Nocardioides</taxon>
    </lineage>
</organism>
<evidence type="ECO:0000313" key="4">
    <source>
        <dbReference type="Proteomes" id="UP001482520"/>
    </source>
</evidence>
<dbReference type="EMBL" id="JBEGDP010000004">
    <property type="protein sequence ID" value="MEQ7846746.1"/>
    <property type="molecule type" value="Genomic_DNA"/>
</dbReference>
<comment type="domain">
    <text evidence="2">A Gly-cisPro motif from one monomer fits into the active site of the other monomer to allow specific chiral rejection of L-amino acids.</text>
</comment>
<dbReference type="Proteomes" id="UP001482520">
    <property type="component" value="Unassembled WGS sequence"/>
</dbReference>
<dbReference type="HAMAP" id="MF_00518">
    <property type="entry name" value="Deacylase_Dtd"/>
    <property type="match status" value="1"/>
</dbReference>
<evidence type="ECO:0000313" key="3">
    <source>
        <dbReference type="EMBL" id="MEQ7846746.1"/>
    </source>
</evidence>
<feature type="short sequence motif" description="Gly-cisPro motif, important for rejection of L-amino acids" evidence="2">
    <location>
        <begin position="137"/>
        <end position="138"/>
    </location>
</feature>
<evidence type="ECO:0000256" key="1">
    <source>
        <dbReference type="ARBA" id="ARBA00009673"/>
    </source>
</evidence>
<keyword evidence="4" id="KW-1185">Reference proteome</keyword>
<proteinExistence type="inferred from homology"/>
<comment type="subunit">
    <text evidence="2">Homodimer.</text>
</comment>
<comment type="function">
    <text evidence="2">An aminoacyl-tRNA editing enzyme that deacylates mischarged D-aminoacyl-tRNAs. Also deacylates mischarged glycyl-tRNA(Ala), protecting cells against glycine mischarging by AlaRS. Acts via tRNA-based rather than protein-based catalysis; rejects L-amino acids rather than detecting D-amino acids in the active site. By recycling D-aminoacyl-tRNA to D-amino acids and free tRNA molecules, this enzyme counteracts the toxicity associated with the formation of D-aminoacyl-tRNA entities in vivo and helps enforce protein L-homochirality.</text>
</comment>
<keyword evidence="2" id="KW-0694">RNA-binding</keyword>
<accession>A0ABV1NW47</accession>
<dbReference type="RefSeq" id="WP_056864906.1">
    <property type="nucleotide sequence ID" value="NZ_JBEGDP010000004.1"/>
</dbReference>
<dbReference type="EC" id="3.1.1.-" evidence="2"/>
<comment type="caution">
    <text evidence="3">The sequence shown here is derived from an EMBL/GenBank/DDBJ whole genome shotgun (WGS) entry which is preliminary data.</text>
</comment>
<dbReference type="NCBIfam" id="TIGR00256">
    <property type="entry name" value="D-aminoacyl-tRNA deacylase"/>
    <property type="match status" value="1"/>
</dbReference>
<reference evidence="3 4" key="1">
    <citation type="submission" date="2024-02" db="EMBL/GenBank/DDBJ databases">
        <title>Full genome sequence of Nocardioides kribbensis.</title>
        <authorList>
            <person name="Poletto B.L."/>
            <person name="Silva G."/>
            <person name="Galante D."/>
            <person name="Campos K.R."/>
            <person name="Santos M.B.N."/>
            <person name="Sacchi C.T."/>
        </authorList>
    </citation>
    <scope>NUCLEOTIDE SEQUENCE [LARGE SCALE GENOMIC DNA]</scope>
    <source>
        <strain evidence="3 4">O4R</strain>
    </source>
</reference>
<dbReference type="PANTHER" id="PTHR10472">
    <property type="entry name" value="D-TYROSYL-TRNA TYR DEACYLASE"/>
    <property type="match status" value="1"/>
</dbReference>
<comment type="similarity">
    <text evidence="1 2">Belongs to the DTD family.</text>
</comment>
<sequence length="151" mass="15802">MRAVVQRVTSARVEVAGADGPAVVGAIERPGLLVYLGVTHDDGPADVAWVARKVWELRLLRGEVSASEAGAPVLVVSQFTLYGDARKGRRPTWHAAAPGPVSEPLYDAVCAELERLGAEVARGVFGADMAVTSVNDGPITLVLDSPRPHAG</sequence>
<comment type="subcellular location">
    <subcellularLocation>
        <location evidence="2">Cytoplasm</location>
    </subcellularLocation>
</comment>
<dbReference type="Pfam" id="PF02580">
    <property type="entry name" value="Tyr_Deacylase"/>
    <property type="match status" value="1"/>
</dbReference>
<dbReference type="Gene3D" id="3.50.80.10">
    <property type="entry name" value="D-tyrosyl-tRNA(Tyr) deacylase"/>
    <property type="match status" value="1"/>
</dbReference>
<dbReference type="GO" id="GO:0051499">
    <property type="term" value="F:D-aminoacyl-tRNA deacylase activity"/>
    <property type="evidence" value="ECO:0007669"/>
    <property type="project" value="UniProtKB-EC"/>
</dbReference>
<keyword evidence="2" id="KW-0820">tRNA-binding</keyword>